<keyword evidence="1 3" id="KW-0808">Transferase</keyword>
<sequence>MSARLDWISQTGGPLHGALRVPGDKSISHRALMLAALARGT</sequence>
<reference evidence="3" key="1">
    <citation type="submission" date="2013-08" db="EMBL/GenBank/DDBJ databases">
        <authorList>
            <person name="Mendez C."/>
            <person name="Richter M."/>
            <person name="Ferrer M."/>
            <person name="Sanchez J."/>
        </authorList>
    </citation>
    <scope>NUCLEOTIDE SEQUENCE</scope>
</reference>
<gene>
    <name evidence="3" type="ORF">B1A_16723</name>
</gene>
<organism evidence="3">
    <name type="scientific">mine drainage metagenome</name>
    <dbReference type="NCBI Taxonomy" id="410659"/>
    <lineage>
        <taxon>unclassified sequences</taxon>
        <taxon>metagenomes</taxon>
        <taxon>ecological metagenomes</taxon>
    </lineage>
</organism>
<comment type="caution">
    <text evidence="3">The sequence shown here is derived from an EMBL/GenBank/DDBJ whole genome shotgun (WGS) entry which is preliminary data.</text>
</comment>
<dbReference type="GO" id="GO:0016765">
    <property type="term" value="F:transferase activity, transferring alkyl or aryl (other than methyl) groups"/>
    <property type="evidence" value="ECO:0007669"/>
    <property type="project" value="InterPro"/>
</dbReference>
<feature type="non-terminal residue" evidence="3">
    <location>
        <position position="41"/>
    </location>
</feature>
<name>T1AD31_9ZZZZ</name>
<evidence type="ECO:0000259" key="2">
    <source>
        <dbReference type="Pfam" id="PF00275"/>
    </source>
</evidence>
<dbReference type="InterPro" id="IPR001986">
    <property type="entry name" value="Enolpyruvate_Tfrase_dom"/>
</dbReference>
<evidence type="ECO:0000256" key="1">
    <source>
        <dbReference type="ARBA" id="ARBA00022679"/>
    </source>
</evidence>
<dbReference type="SUPFAM" id="SSF55205">
    <property type="entry name" value="EPT/RTPC-like"/>
    <property type="match status" value="1"/>
</dbReference>
<dbReference type="Gene3D" id="3.65.10.10">
    <property type="entry name" value="Enolpyruvate transferase domain"/>
    <property type="match status" value="2"/>
</dbReference>
<accession>T1AD31</accession>
<dbReference type="InterPro" id="IPR013792">
    <property type="entry name" value="RNA3'P_cycl/enolpyr_Trfase_a/b"/>
</dbReference>
<proteinExistence type="predicted"/>
<reference evidence="3" key="2">
    <citation type="journal article" date="2014" name="ISME J.">
        <title>Microbial stratification in low pH oxic and suboxic macroscopic growths along an acid mine drainage.</title>
        <authorList>
            <person name="Mendez-Garcia C."/>
            <person name="Mesa V."/>
            <person name="Sprenger R.R."/>
            <person name="Richter M."/>
            <person name="Diez M.S."/>
            <person name="Solano J."/>
            <person name="Bargiela R."/>
            <person name="Golyshina O.V."/>
            <person name="Manteca A."/>
            <person name="Ramos J.L."/>
            <person name="Gallego J.R."/>
            <person name="Llorente I."/>
            <person name="Martins Dos Santos V.A."/>
            <person name="Jensen O.N."/>
            <person name="Pelaez A.I."/>
            <person name="Sanchez J."/>
            <person name="Ferrer M."/>
        </authorList>
    </citation>
    <scope>NUCLEOTIDE SEQUENCE</scope>
</reference>
<dbReference type="AlphaFoldDB" id="T1AD31"/>
<feature type="domain" description="Enolpyruvate transferase" evidence="2">
    <location>
        <begin position="10"/>
        <end position="40"/>
    </location>
</feature>
<evidence type="ECO:0000313" key="3">
    <source>
        <dbReference type="EMBL" id="EQD39790.1"/>
    </source>
</evidence>
<dbReference type="Pfam" id="PF00275">
    <property type="entry name" value="EPSP_synthase"/>
    <property type="match status" value="1"/>
</dbReference>
<dbReference type="InterPro" id="IPR036968">
    <property type="entry name" value="Enolpyruvate_Tfrase_sf"/>
</dbReference>
<dbReference type="EMBL" id="AUZX01012290">
    <property type="protein sequence ID" value="EQD39790.1"/>
    <property type="molecule type" value="Genomic_DNA"/>
</dbReference>
<protein>
    <submittedName>
        <fullName evidence="3">3-phosphoshikimate 1-carboxyvinyltransferase, core domain protein</fullName>
    </submittedName>
</protein>